<evidence type="ECO:0000256" key="1">
    <source>
        <dbReference type="SAM" id="Coils"/>
    </source>
</evidence>
<dbReference type="EMBL" id="JANBVN010000004">
    <property type="protein sequence ID" value="KAJ9165374.1"/>
    <property type="molecule type" value="Genomic_DNA"/>
</dbReference>
<feature type="compositionally biased region" description="Pro residues" evidence="2">
    <location>
        <begin position="87"/>
        <end position="105"/>
    </location>
</feature>
<dbReference type="Proteomes" id="UP001174691">
    <property type="component" value="Unassembled WGS sequence"/>
</dbReference>
<evidence type="ECO:0000256" key="2">
    <source>
        <dbReference type="SAM" id="MobiDB-lite"/>
    </source>
</evidence>
<feature type="compositionally biased region" description="Low complexity" evidence="2">
    <location>
        <begin position="113"/>
        <end position="122"/>
    </location>
</feature>
<keyword evidence="1" id="KW-0175">Coiled coil</keyword>
<keyword evidence="4" id="KW-1185">Reference proteome</keyword>
<feature type="compositionally biased region" description="Low complexity" evidence="2">
    <location>
        <begin position="74"/>
        <end position="86"/>
    </location>
</feature>
<proteinExistence type="predicted"/>
<dbReference type="PANTHER" id="PTHR14778">
    <property type="entry name" value="KINETOCHORE-ASSOCIATED PROTEIN DSN1 HOMOLOG"/>
    <property type="match status" value="1"/>
</dbReference>
<comment type="caution">
    <text evidence="3">The sequence shown here is derived from an EMBL/GenBank/DDBJ whole genome shotgun (WGS) entry which is preliminary data.</text>
</comment>
<evidence type="ECO:0000313" key="3">
    <source>
        <dbReference type="EMBL" id="KAJ9165374.1"/>
    </source>
</evidence>
<gene>
    <name evidence="3" type="ORF">NKR19_g427</name>
</gene>
<feature type="compositionally biased region" description="Basic and acidic residues" evidence="2">
    <location>
        <begin position="148"/>
        <end position="157"/>
    </location>
</feature>
<feature type="region of interest" description="Disordered" evidence="2">
    <location>
        <begin position="367"/>
        <end position="386"/>
    </location>
</feature>
<name>A0AA38S1M4_9PEZI</name>
<feature type="compositionally biased region" description="Polar residues" evidence="2">
    <location>
        <begin position="1"/>
        <end position="12"/>
    </location>
</feature>
<dbReference type="Pfam" id="PF08202">
    <property type="entry name" value="MIS13"/>
    <property type="match status" value="1"/>
</dbReference>
<dbReference type="InterPro" id="IPR013218">
    <property type="entry name" value="Dsn1/Mis13"/>
</dbReference>
<feature type="compositionally biased region" description="Low complexity" evidence="2">
    <location>
        <begin position="214"/>
        <end position="224"/>
    </location>
</feature>
<evidence type="ECO:0000313" key="4">
    <source>
        <dbReference type="Proteomes" id="UP001174691"/>
    </source>
</evidence>
<accession>A0AA38S1M4</accession>
<dbReference type="AlphaFoldDB" id="A0AA38S1M4"/>
<dbReference type="GO" id="GO:0051301">
    <property type="term" value="P:cell division"/>
    <property type="evidence" value="ECO:0007669"/>
    <property type="project" value="InterPro"/>
</dbReference>
<reference evidence="3" key="1">
    <citation type="submission" date="2022-07" db="EMBL/GenBank/DDBJ databases">
        <title>Fungi with potential for degradation of polypropylene.</title>
        <authorList>
            <person name="Gostincar C."/>
        </authorList>
    </citation>
    <scope>NUCLEOTIDE SEQUENCE</scope>
    <source>
        <strain evidence="3">EXF-13287</strain>
    </source>
</reference>
<organism evidence="3 4">
    <name type="scientific">Coniochaeta hoffmannii</name>
    <dbReference type="NCBI Taxonomy" id="91930"/>
    <lineage>
        <taxon>Eukaryota</taxon>
        <taxon>Fungi</taxon>
        <taxon>Dikarya</taxon>
        <taxon>Ascomycota</taxon>
        <taxon>Pezizomycotina</taxon>
        <taxon>Sordariomycetes</taxon>
        <taxon>Sordariomycetidae</taxon>
        <taxon>Coniochaetales</taxon>
        <taxon>Coniochaetaceae</taxon>
        <taxon>Coniochaeta</taxon>
    </lineage>
</organism>
<dbReference type="GO" id="GO:0000444">
    <property type="term" value="C:MIS12/MIND type complex"/>
    <property type="evidence" value="ECO:0007669"/>
    <property type="project" value="InterPro"/>
</dbReference>
<protein>
    <submittedName>
        <fullName evidence="3">Mis12-mtw1 family protein</fullName>
    </submittedName>
</protein>
<dbReference type="GO" id="GO:0007059">
    <property type="term" value="P:chromosome segregation"/>
    <property type="evidence" value="ECO:0007669"/>
    <property type="project" value="InterPro"/>
</dbReference>
<feature type="coiled-coil region" evidence="1">
    <location>
        <begin position="332"/>
        <end position="359"/>
    </location>
</feature>
<feature type="region of interest" description="Disordered" evidence="2">
    <location>
        <begin position="1"/>
        <end position="228"/>
    </location>
</feature>
<dbReference type="PANTHER" id="PTHR14778:SF2">
    <property type="entry name" value="KINETOCHORE-ASSOCIATED PROTEIN DSN1 HOMOLOG"/>
    <property type="match status" value="1"/>
</dbReference>
<sequence>MTTVVRTRQPLQVLSMGNEPQRRRSKRQAVAYDEQDGDFVFTRGAKRAKTSAAAAEPENPEPEPVPLRAKKTASARATKATSKKPAASPPPAQPDAQPVAPPQPQPTRRSSRRSSQQTSAPAPAQEDEEPQLILPKARTAQRRTTRASLEKGKKLKDAAPAPPPEPSRAGTPTPMEIDRPNSPNHDLPVGQKIALPFSDTPVINRNKDFRKKGGSSQRRSSLGMRGRRASSLIENGHSAIPHREVDASEFYKHIEDGMLEPRRMRQLLTWCGERALSEKPPHGSRGSSAVLGARAIQDQLLKEFGTKPEFSDWFAREDVPKPPATLKPNPRNLEHDAKIAELEMRVEKLKAEKKAWEALRKPIPDVPPLQLSLPDAPHDPTQIPRPDESLLDAEEAKILRTLTDPSFSFSGLRRQTVSQLKEMQSSLEFKVDHLADSVHKLDQRVATAVRQADRVLALAADRLREREEREKKAAGTKDMPVVEVLRSLSRILPEGG</sequence>